<dbReference type="InterPro" id="IPR051398">
    <property type="entry name" value="Polysacch_Deacetylase"/>
</dbReference>
<comment type="caution">
    <text evidence="4">The sequence shown here is derived from an EMBL/GenBank/DDBJ whole genome shotgun (WGS) entry which is preliminary data.</text>
</comment>
<evidence type="ECO:0000256" key="2">
    <source>
        <dbReference type="ARBA" id="ARBA00022729"/>
    </source>
</evidence>
<dbReference type="EMBL" id="BMGJ01000016">
    <property type="protein sequence ID" value="GGD75317.1"/>
    <property type="molecule type" value="Genomic_DNA"/>
</dbReference>
<evidence type="ECO:0000313" key="5">
    <source>
        <dbReference type="Proteomes" id="UP000614272"/>
    </source>
</evidence>
<dbReference type="SUPFAM" id="SSF88713">
    <property type="entry name" value="Glycoside hydrolase/deacetylase"/>
    <property type="match status" value="1"/>
</dbReference>
<feature type="domain" description="NodB homology" evidence="3">
    <location>
        <begin position="76"/>
        <end position="318"/>
    </location>
</feature>
<keyword evidence="5" id="KW-1185">Reference proteome</keyword>
<dbReference type="InterPro" id="IPR002509">
    <property type="entry name" value="NODB_dom"/>
</dbReference>
<dbReference type="Gene3D" id="3.20.20.370">
    <property type="entry name" value="Glycoside hydrolase/deacetylase"/>
    <property type="match status" value="1"/>
</dbReference>
<name>A0ABQ1RPS7_9ALTE</name>
<proteinExistence type="predicted"/>
<reference evidence="5" key="1">
    <citation type="journal article" date="2019" name="Int. J. Syst. Evol. Microbiol.">
        <title>The Global Catalogue of Microorganisms (GCM) 10K type strain sequencing project: providing services to taxonomists for standard genome sequencing and annotation.</title>
        <authorList>
            <consortium name="The Broad Institute Genomics Platform"/>
            <consortium name="The Broad Institute Genome Sequencing Center for Infectious Disease"/>
            <person name="Wu L."/>
            <person name="Ma J."/>
        </authorList>
    </citation>
    <scope>NUCLEOTIDE SEQUENCE [LARGE SCALE GENOMIC DNA]</scope>
    <source>
        <strain evidence="5">CGMCC 1.12923</strain>
    </source>
</reference>
<evidence type="ECO:0000259" key="3">
    <source>
        <dbReference type="PROSITE" id="PS51677"/>
    </source>
</evidence>
<dbReference type="Pfam" id="PF01522">
    <property type="entry name" value="Polysacc_deac_1"/>
    <property type="match status" value="1"/>
</dbReference>
<gene>
    <name evidence="4" type="ORF">GCM10011357_32910</name>
</gene>
<keyword evidence="2" id="KW-0732">Signal</keyword>
<dbReference type="PANTHER" id="PTHR34216">
    <property type="match status" value="1"/>
</dbReference>
<evidence type="ECO:0000313" key="4">
    <source>
        <dbReference type="EMBL" id="GGD75317.1"/>
    </source>
</evidence>
<evidence type="ECO:0000256" key="1">
    <source>
        <dbReference type="ARBA" id="ARBA00004613"/>
    </source>
</evidence>
<dbReference type="CDD" id="cd10918">
    <property type="entry name" value="CE4_NodB_like_5s_6s"/>
    <property type="match status" value="1"/>
</dbReference>
<organism evidence="4 5">
    <name type="scientific">Lacimicrobium alkaliphilum</name>
    <dbReference type="NCBI Taxonomy" id="1526571"/>
    <lineage>
        <taxon>Bacteria</taxon>
        <taxon>Pseudomonadati</taxon>
        <taxon>Pseudomonadota</taxon>
        <taxon>Gammaproteobacteria</taxon>
        <taxon>Alteromonadales</taxon>
        <taxon>Alteromonadaceae</taxon>
        <taxon>Lacimicrobium</taxon>
    </lineage>
</organism>
<accession>A0ABQ1RPS7</accession>
<protein>
    <submittedName>
        <fullName evidence="4">Polysaccharide deacetylase</fullName>
    </submittedName>
</protein>
<dbReference type="PROSITE" id="PS51677">
    <property type="entry name" value="NODB"/>
    <property type="match status" value="1"/>
</dbReference>
<dbReference type="PANTHER" id="PTHR34216:SF3">
    <property type="entry name" value="POLY-BETA-1,6-N-ACETYL-D-GLUCOSAMINE N-DEACETYLASE"/>
    <property type="match status" value="1"/>
</dbReference>
<dbReference type="Proteomes" id="UP000614272">
    <property type="component" value="Unassembled WGS sequence"/>
</dbReference>
<comment type="subcellular location">
    <subcellularLocation>
        <location evidence="1">Secreted</location>
    </subcellularLocation>
</comment>
<dbReference type="InterPro" id="IPR011330">
    <property type="entry name" value="Glyco_hydro/deAcase_b/a-brl"/>
</dbReference>
<sequence length="318" mass="36199">MSMIGLGLSLAGKLLGKGKLSILIYHQVLEKPDPMRPDLPMAEKFDQQMAVLARYFTPISLDQALHGLKSNALPDNAVCVTFDDGYSNNLTVAEPILRKHKIPATVYVATAFSEGVNMWNDRVIYLFSDPKCNCLTLDGEEVALEDFAQRRHLAEFWLQKLKYQPVQERLAKIESLYRHNSLDEEPPLMMTPEQIRMLSDKGIAIGAHTVNHPILKVLSPEEQKWEIENSKAQLQDWTGSEIHHFAYPNGMLGKDLDEDTVEYVKQAGFHSAVVTNWGTSDHQTSPWLLKRFTPWDRNPSRFMARLVINQIRGYGCHQ</sequence>